<dbReference type="Pfam" id="PF02954">
    <property type="entry name" value="HTH_8"/>
    <property type="match status" value="1"/>
</dbReference>
<dbReference type="EMBL" id="VGIR01000086">
    <property type="protein sequence ID" value="MBM3332429.1"/>
    <property type="molecule type" value="Genomic_DNA"/>
</dbReference>
<feature type="compositionally biased region" description="Polar residues" evidence="3">
    <location>
        <begin position="464"/>
        <end position="479"/>
    </location>
</feature>
<dbReference type="Gene3D" id="1.10.10.60">
    <property type="entry name" value="Homeodomain-like"/>
    <property type="match status" value="1"/>
</dbReference>
<dbReference type="Proteomes" id="UP000779900">
    <property type="component" value="Unassembled WGS sequence"/>
</dbReference>
<gene>
    <name evidence="5" type="ORF">FJY68_11380</name>
</gene>
<proteinExistence type="predicted"/>
<dbReference type="GO" id="GO:0005524">
    <property type="term" value="F:ATP binding"/>
    <property type="evidence" value="ECO:0007669"/>
    <property type="project" value="UniProtKB-KW"/>
</dbReference>
<evidence type="ECO:0000256" key="3">
    <source>
        <dbReference type="SAM" id="MobiDB-lite"/>
    </source>
</evidence>
<dbReference type="InterPro" id="IPR009057">
    <property type="entry name" value="Homeodomain-like_sf"/>
</dbReference>
<dbReference type="GO" id="GO:0006355">
    <property type="term" value="P:regulation of DNA-templated transcription"/>
    <property type="evidence" value="ECO:0007669"/>
    <property type="project" value="InterPro"/>
</dbReference>
<dbReference type="Pfam" id="PF00158">
    <property type="entry name" value="Sigma54_activat"/>
    <property type="match status" value="1"/>
</dbReference>
<dbReference type="PROSITE" id="PS50045">
    <property type="entry name" value="SIGMA54_INTERACT_4"/>
    <property type="match status" value="1"/>
</dbReference>
<reference evidence="5" key="1">
    <citation type="submission" date="2019-03" db="EMBL/GenBank/DDBJ databases">
        <title>Lake Tanganyika Metagenome-Assembled Genomes (MAGs).</title>
        <authorList>
            <person name="Tran P."/>
        </authorList>
    </citation>
    <scope>NUCLEOTIDE SEQUENCE</scope>
    <source>
        <strain evidence="5">K_DeepCast_150m_m2_040</strain>
    </source>
</reference>
<dbReference type="InterPro" id="IPR003593">
    <property type="entry name" value="AAA+_ATPase"/>
</dbReference>
<keyword evidence="1" id="KW-0547">Nucleotide-binding</keyword>
<comment type="caution">
    <text evidence="5">The sequence shown here is derived from an EMBL/GenBank/DDBJ whole genome shotgun (WGS) entry which is preliminary data.</text>
</comment>
<dbReference type="InterPro" id="IPR002078">
    <property type="entry name" value="Sigma_54_int"/>
</dbReference>
<dbReference type="CDD" id="cd00009">
    <property type="entry name" value="AAA"/>
    <property type="match status" value="1"/>
</dbReference>
<dbReference type="InterPro" id="IPR027417">
    <property type="entry name" value="P-loop_NTPase"/>
</dbReference>
<feature type="region of interest" description="Disordered" evidence="3">
    <location>
        <begin position="462"/>
        <end position="494"/>
    </location>
</feature>
<dbReference type="SUPFAM" id="SSF52540">
    <property type="entry name" value="P-loop containing nucleoside triphosphate hydrolases"/>
    <property type="match status" value="1"/>
</dbReference>
<name>A0A938BTZ2_UNCW3</name>
<dbReference type="Gene3D" id="3.40.50.300">
    <property type="entry name" value="P-loop containing nucleotide triphosphate hydrolases"/>
    <property type="match status" value="1"/>
</dbReference>
<evidence type="ECO:0000313" key="6">
    <source>
        <dbReference type="Proteomes" id="UP000779900"/>
    </source>
</evidence>
<dbReference type="SMART" id="SM00382">
    <property type="entry name" value="AAA"/>
    <property type="match status" value="1"/>
</dbReference>
<evidence type="ECO:0000313" key="5">
    <source>
        <dbReference type="EMBL" id="MBM3332429.1"/>
    </source>
</evidence>
<evidence type="ECO:0000256" key="2">
    <source>
        <dbReference type="ARBA" id="ARBA00022840"/>
    </source>
</evidence>
<dbReference type="PANTHER" id="PTHR32071:SF57">
    <property type="entry name" value="C4-DICARBOXYLATE TRANSPORT TRANSCRIPTIONAL REGULATORY PROTEIN DCTD"/>
    <property type="match status" value="1"/>
</dbReference>
<accession>A0A938BTZ2</accession>
<evidence type="ECO:0000256" key="1">
    <source>
        <dbReference type="ARBA" id="ARBA00022741"/>
    </source>
</evidence>
<evidence type="ECO:0000259" key="4">
    <source>
        <dbReference type="PROSITE" id="PS50045"/>
    </source>
</evidence>
<keyword evidence="2" id="KW-0067">ATP-binding</keyword>
<protein>
    <submittedName>
        <fullName evidence="5">Sigma-54-dependent Fis family transcriptional regulator</fullName>
    </submittedName>
</protein>
<dbReference type="InterPro" id="IPR002197">
    <property type="entry name" value="HTH_Fis"/>
</dbReference>
<dbReference type="SUPFAM" id="SSF46689">
    <property type="entry name" value="Homeodomain-like"/>
    <property type="match status" value="1"/>
</dbReference>
<sequence length="546" mass="61551">MSRPVILVVDDLATSYESLVANIGRYDGGRLAREFDYVHLDCFAALRQWYSRNRSRFVSLIVQDVDFTHIEDEKKLVDYPEILRPLRRTLDIKALQGFLIYGYLRQNNIDRIAPVIFVSCRIGMESTSEFSEFIIRPGYGLCSFVPEAAVGDQYYPKIASSIDALAIRPLTDEQRSRWETEHHLVIGRARKMAFLAYEIERIGPSDATVLLLGSPGVGKELVANALHRCSYRYVDGDRDRQYPLTVNMAALSPNLVEDELFGHQRGAFTGATGERAGILESAQGSTVFLDEIGDVGQETQVKLLRAMEYHRIKRVGSSHEIQIDMRIVAATNRTVPELQTRFRPDFYGRLVQHCIPVPSIRERWESEPGDTVEADIRDIALFTIQTMNANPRHKRQLGIEQTAVRLIRQVVQQHVDGSEDLLHGNIRSLRNIIERAYERAQYDGSVEIGLGHVMPALGMARLMNGQTPRPDTTGPQDTASAEDDGQRLTSDGPPLQTALGTLNLQDIERQAIKEALQKAGNNQTHAAELLGIHRDTLRRKIAEYHL</sequence>
<dbReference type="AlphaFoldDB" id="A0A938BTZ2"/>
<dbReference type="PRINTS" id="PR01590">
    <property type="entry name" value="HTHFIS"/>
</dbReference>
<organism evidence="5 6">
    <name type="scientific">candidate division WOR-3 bacterium</name>
    <dbReference type="NCBI Taxonomy" id="2052148"/>
    <lineage>
        <taxon>Bacteria</taxon>
        <taxon>Bacteria division WOR-3</taxon>
    </lineage>
</organism>
<dbReference type="PANTHER" id="PTHR32071">
    <property type="entry name" value="TRANSCRIPTIONAL REGULATORY PROTEIN"/>
    <property type="match status" value="1"/>
</dbReference>
<feature type="domain" description="Sigma-54 factor interaction" evidence="4">
    <location>
        <begin position="185"/>
        <end position="438"/>
    </location>
</feature>
<dbReference type="GO" id="GO:0043565">
    <property type="term" value="F:sequence-specific DNA binding"/>
    <property type="evidence" value="ECO:0007669"/>
    <property type="project" value="InterPro"/>
</dbReference>